<evidence type="ECO:0000256" key="5">
    <source>
        <dbReference type="ARBA" id="ARBA00023004"/>
    </source>
</evidence>
<gene>
    <name evidence="9" type="ORF">TCAP_01426</name>
</gene>
<dbReference type="EMBL" id="NRSZ01000230">
    <property type="protein sequence ID" value="PNY28650.1"/>
    <property type="molecule type" value="Genomic_DNA"/>
</dbReference>
<feature type="domain" description="J" evidence="7">
    <location>
        <begin position="203"/>
        <end position="287"/>
    </location>
</feature>
<keyword evidence="10" id="KW-1185">Reference proteome</keyword>
<evidence type="ECO:0000256" key="4">
    <source>
        <dbReference type="ARBA" id="ARBA00022723"/>
    </source>
</evidence>
<evidence type="ECO:0000256" key="6">
    <source>
        <dbReference type="SAM" id="MobiDB-lite"/>
    </source>
</evidence>
<dbReference type="Pfam" id="PF05207">
    <property type="entry name" value="Zn_ribbon_CSL"/>
    <property type="match status" value="1"/>
</dbReference>
<dbReference type="GO" id="GO:0046872">
    <property type="term" value="F:metal ion binding"/>
    <property type="evidence" value="ECO:0007669"/>
    <property type="project" value="UniProtKB-KW"/>
</dbReference>
<dbReference type="InterPro" id="IPR036869">
    <property type="entry name" value="J_dom_sf"/>
</dbReference>
<sequence>MTSSSHFVQLAKTLPPPLQRFFARWPPAALLPAAGAKPTPHQEQRPNPFRFYKHPVTGKWQDPVFSQRRQAQLVQMAREHGVEELLPETTKATEYQLAHRVEHGLRVKGTGVGQRVKGHIHERHMIAKYDGGEETGHAGDAQSHQGLEEGREEELDQVSEISYTTSSNGGMWRSRQVLTESFTLTLMAAPLLSHEDRAPESATHYEVLGVTPSILDCSTHDPSTLIKRAYRRALLRNHPDKAASTTKEPNPSSSASPRESVYTVDQISQAFTVLSSPTQRIAYDASLRLSHSLPGSGGGATTFQTGVENLDLDELPFDGTEERWYRSCRCGNDRGYLFGEADLMEVGDEGVLVVGCRDCSLWLRVHFAVIDDDEPQEAASEQQRQGLSDSHPP</sequence>
<keyword evidence="5" id="KW-0408">Iron</keyword>
<keyword evidence="4" id="KW-0479">Metal-binding</keyword>
<comment type="similarity">
    <text evidence="2">Belongs to the DPH4 family.</text>
</comment>
<comment type="function">
    <text evidence="1">Required for the first step of diphthamide biosynthesis, the transfer of 3-amino-3-carboxypropyl from S-adenosyl-L-methionine to a histidine residue. Diphthamide is a post-translational modification of histidine which occurs in elongation factor 2.</text>
</comment>
<evidence type="ECO:0000256" key="2">
    <source>
        <dbReference type="ARBA" id="ARBA00006169"/>
    </source>
</evidence>
<accession>A0A2K3QM94</accession>
<dbReference type="Pfam" id="PF00226">
    <property type="entry name" value="DnaJ"/>
    <property type="match status" value="1"/>
</dbReference>
<dbReference type="SUPFAM" id="SSF46565">
    <property type="entry name" value="Chaperone J-domain"/>
    <property type="match status" value="1"/>
</dbReference>
<evidence type="ECO:0000313" key="10">
    <source>
        <dbReference type="Proteomes" id="UP000236621"/>
    </source>
</evidence>
<dbReference type="PROSITE" id="PS50076">
    <property type="entry name" value="DNAJ_2"/>
    <property type="match status" value="1"/>
</dbReference>
<dbReference type="Gene3D" id="3.10.660.10">
    <property type="entry name" value="DPH Zinc finger"/>
    <property type="match status" value="1"/>
</dbReference>
<dbReference type="GO" id="GO:0003735">
    <property type="term" value="F:structural constituent of ribosome"/>
    <property type="evidence" value="ECO:0007669"/>
    <property type="project" value="InterPro"/>
</dbReference>
<dbReference type="AlphaFoldDB" id="A0A2K3QM94"/>
<proteinExistence type="inferred from homology"/>
<evidence type="ECO:0000256" key="1">
    <source>
        <dbReference type="ARBA" id="ARBA00003474"/>
    </source>
</evidence>
<dbReference type="GO" id="GO:0005762">
    <property type="term" value="C:mitochondrial large ribosomal subunit"/>
    <property type="evidence" value="ECO:0007669"/>
    <property type="project" value="InterPro"/>
</dbReference>
<feature type="region of interest" description="Disordered" evidence="6">
    <location>
        <begin position="373"/>
        <end position="393"/>
    </location>
</feature>
<dbReference type="InterPro" id="IPR036671">
    <property type="entry name" value="DPH_MB_sf"/>
</dbReference>
<dbReference type="Pfam" id="PF18126">
    <property type="entry name" value="Mitoc_mL59"/>
    <property type="match status" value="1"/>
</dbReference>
<feature type="region of interest" description="Disordered" evidence="6">
    <location>
        <begin position="237"/>
        <end position="259"/>
    </location>
</feature>
<evidence type="ECO:0000259" key="7">
    <source>
        <dbReference type="PROSITE" id="PS50076"/>
    </source>
</evidence>
<evidence type="ECO:0000259" key="8">
    <source>
        <dbReference type="PROSITE" id="PS51074"/>
    </source>
</evidence>
<evidence type="ECO:0000313" key="9">
    <source>
        <dbReference type="EMBL" id="PNY28650.1"/>
    </source>
</evidence>
<dbReference type="InterPro" id="IPR037507">
    <property type="entry name" value="Ribosomal_mL59"/>
</dbReference>
<feature type="compositionally biased region" description="Polar residues" evidence="6">
    <location>
        <begin position="243"/>
        <end position="259"/>
    </location>
</feature>
<protein>
    <recommendedName>
        <fullName evidence="3">Diphthamide biosynthesis protein 4</fullName>
    </recommendedName>
</protein>
<feature type="domain" description="DPH-type MB" evidence="8">
    <location>
        <begin position="306"/>
        <end position="368"/>
    </location>
</feature>
<dbReference type="InterPro" id="IPR001623">
    <property type="entry name" value="DnaJ_domain"/>
</dbReference>
<reference evidence="9 10" key="1">
    <citation type="submission" date="2017-08" db="EMBL/GenBank/DDBJ databases">
        <title>Harnessing the power of phylogenomics to disentangle the directionality and signatures of interkingdom host jumping in the parasitic fungal genus Tolypocladium.</title>
        <authorList>
            <person name="Quandt C.A."/>
            <person name="Patterson W."/>
            <person name="Spatafora J.W."/>
        </authorList>
    </citation>
    <scope>NUCLEOTIDE SEQUENCE [LARGE SCALE GENOMIC DNA]</scope>
    <source>
        <strain evidence="9 10">CBS 113982</strain>
    </source>
</reference>
<organism evidence="9 10">
    <name type="scientific">Tolypocladium capitatum</name>
    <dbReference type="NCBI Taxonomy" id="45235"/>
    <lineage>
        <taxon>Eukaryota</taxon>
        <taxon>Fungi</taxon>
        <taxon>Dikarya</taxon>
        <taxon>Ascomycota</taxon>
        <taxon>Pezizomycotina</taxon>
        <taxon>Sordariomycetes</taxon>
        <taxon>Hypocreomycetidae</taxon>
        <taxon>Hypocreales</taxon>
        <taxon>Ophiocordycipitaceae</taxon>
        <taxon>Tolypocladium</taxon>
    </lineage>
</organism>
<dbReference type="Gene3D" id="1.10.287.110">
    <property type="entry name" value="DnaJ domain"/>
    <property type="match status" value="1"/>
</dbReference>
<dbReference type="PANTHER" id="PTHR28041:SF1">
    <property type="entry name" value="LARGE RIBOSOMAL SUBUNIT PROTEIN ML59"/>
    <property type="match status" value="1"/>
</dbReference>
<dbReference type="InterPro" id="IPR040922">
    <property type="entry name" value="Ribosomal_mL59_dom"/>
</dbReference>
<dbReference type="CDD" id="cd06257">
    <property type="entry name" value="DnaJ"/>
    <property type="match status" value="1"/>
</dbReference>
<dbReference type="PANTHER" id="PTHR28041">
    <property type="entry name" value="54S RIBOSOMAL PROTEIN L25, MITOCHONDRIAL"/>
    <property type="match status" value="1"/>
</dbReference>
<dbReference type="PROSITE" id="PS51074">
    <property type="entry name" value="DPH_MB"/>
    <property type="match status" value="1"/>
</dbReference>
<feature type="compositionally biased region" description="Polar residues" evidence="6">
    <location>
        <begin position="379"/>
        <end position="393"/>
    </location>
</feature>
<dbReference type="SMART" id="SM00271">
    <property type="entry name" value="DnaJ"/>
    <property type="match status" value="1"/>
</dbReference>
<dbReference type="STRING" id="45235.A0A2K3QM94"/>
<comment type="caution">
    <text evidence="9">The sequence shown here is derived from an EMBL/GenBank/DDBJ whole genome shotgun (WGS) entry which is preliminary data.</text>
</comment>
<evidence type="ECO:0000256" key="3">
    <source>
        <dbReference type="ARBA" id="ARBA00021797"/>
    </source>
</evidence>
<dbReference type="SUPFAM" id="SSF144217">
    <property type="entry name" value="CSL zinc finger"/>
    <property type="match status" value="1"/>
</dbReference>
<name>A0A2K3QM94_9HYPO</name>
<dbReference type="Proteomes" id="UP000236621">
    <property type="component" value="Unassembled WGS sequence"/>
</dbReference>
<dbReference type="InterPro" id="IPR007872">
    <property type="entry name" value="DPH_MB_dom"/>
</dbReference>
<dbReference type="OrthoDB" id="18529at2759"/>